<proteinExistence type="predicted"/>
<dbReference type="EMBL" id="JXTB01000011">
    <property type="protein sequence ID" value="PON77917.1"/>
    <property type="molecule type" value="Genomic_DNA"/>
</dbReference>
<name>A0A2P5DXA0_PARAD</name>
<dbReference type="Proteomes" id="UP000237105">
    <property type="component" value="Unassembled WGS sequence"/>
</dbReference>
<dbReference type="AlphaFoldDB" id="A0A2P5DXA0"/>
<dbReference type="OrthoDB" id="1739418at2759"/>
<evidence type="ECO:0000313" key="2">
    <source>
        <dbReference type="Proteomes" id="UP000237105"/>
    </source>
</evidence>
<protein>
    <submittedName>
        <fullName evidence="1">Uncharacterized protein</fullName>
    </submittedName>
</protein>
<accession>A0A2P5DXA0</accession>
<keyword evidence="2" id="KW-1185">Reference proteome</keyword>
<gene>
    <name evidence="1" type="ORF">PanWU01x14_022710</name>
</gene>
<sequence>IEVVSYNKHTLFITFVDKYSDYRQVYLIKRYDDVVDVFHGFNRNVQMQHDIKVKKFKIEVEHRDMDSLYDLLRLTLADLAILYEYATIYEHSCIRTAERYNIRLKHTIKLIYKESLLSKRY</sequence>
<organism evidence="1 2">
    <name type="scientific">Parasponia andersonii</name>
    <name type="common">Sponia andersonii</name>
    <dbReference type="NCBI Taxonomy" id="3476"/>
    <lineage>
        <taxon>Eukaryota</taxon>
        <taxon>Viridiplantae</taxon>
        <taxon>Streptophyta</taxon>
        <taxon>Embryophyta</taxon>
        <taxon>Tracheophyta</taxon>
        <taxon>Spermatophyta</taxon>
        <taxon>Magnoliopsida</taxon>
        <taxon>eudicotyledons</taxon>
        <taxon>Gunneridae</taxon>
        <taxon>Pentapetalae</taxon>
        <taxon>rosids</taxon>
        <taxon>fabids</taxon>
        <taxon>Rosales</taxon>
        <taxon>Cannabaceae</taxon>
        <taxon>Parasponia</taxon>
    </lineage>
</organism>
<reference evidence="2" key="1">
    <citation type="submission" date="2016-06" db="EMBL/GenBank/DDBJ databases">
        <title>Parallel loss of symbiosis genes in relatives of nitrogen-fixing non-legume Parasponia.</title>
        <authorList>
            <person name="Van Velzen R."/>
            <person name="Holmer R."/>
            <person name="Bu F."/>
            <person name="Rutten L."/>
            <person name="Van Zeijl A."/>
            <person name="Liu W."/>
            <person name="Santuari L."/>
            <person name="Cao Q."/>
            <person name="Sharma T."/>
            <person name="Shen D."/>
            <person name="Roswanjaya Y."/>
            <person name="Wardhani T."/>
            <person name="Kalhor M.S."/>
            <person name="Jansen J."/>
            <person name="Van den Hoogen J."/>
            <person name="Gungor B."/>
            <person name="Hartog M."/>
            <person name="Hontelez J."/>
            <person name="Verver J."/>
            <person name="Yang W.-C."/>
            <person name="Schijlen E."/>
            <person name="Repin R."/>
            <person name="Schilthuizen M."/>
            <person name="Schranz E."/>
            <person name="Heidstra R."/>
            <person name="Miyata K."/>
            <person name="Fedorova E."/>
            <person name="Kohlen W."/>
            <person name="Bisseling T."/>
            <person name="Smit S."/>
            <person name="Geurts R."/>
        </authorList>
    </citation>
    <scope>NUCLEOTIDE SEQUENCE [LARGE SCALE GENOMIC DNA]</scope>
    <source>
        <strain evidence="2">cv. WU1-14</strain>
    </source>
</reference>
<comment type="caution">
    <text evidence="1">The sequence shown here is derived from an EMBL/GenBank/DDBJ whole genome shotgun (WGS) entry which is preliminary data.</text>
</comment>
<feature type="non-terminal residue" evidence="1">
    <location>
        <position position="1"/>
    </location>
</feature>
<evidence type="ECO:0000313" key="1">
    <source>
        <dbReference type="EMBL" id="PON77917.1"/>
    </source>
</evidence>